<reference evidence="1" key="1">
    <citation type="submission" date="2022-11" db="EMBL/GenBank/DDBJ databases">
        <title>Genome Resource of Sclerotinia nivalis Strain SnTB1, a Plant Pathogen Isolated from American Ginseng.</title>
        <authorList>
            <person name="Fan S."/>
        </authorList>
    </citation>
    <scope>NUCLEOTIDE SEQUENCE</scope>
    <source>
        <strain evidence="1">SnTB1</strain>
    </source>
</reference>
<dbReference type="EMBL" id="JAPEIS010000002">
    <property type="protein sequence ID" value="KAJ8069228.1"/>
    <property type="molecule type" value="Genomic_DNA"/>
</dbReference>
<keyword evidence="2" id="KW-1185">Reference proteome</keyword>
<protein>
    <submittedName>
        <fullName evidence="1">Uncharacterized protein</fullName>
    </submittedName>
</protein>
<evidence type="ECO:0000313" key="2">
    <source>
        <dbReference type="Proteomes" id="UP001152300"/>
    </source>
</evidence>
<dbReference type="AlphaFoldDB" id="A0A9X0DQL8"/>
<gene>
    <name evidence="1" type="ORF">OCU04_002894</name>
</gene>
<evidence type="ECO:0000313" key="1">
    <source>
        <dbReference type="EMBL" id="KAJ8069228.1"/>
    </source>
</evidence>
<dbReference type="Proteomes" id="UP001152300">
    <property type="component" value="Unassembled WGS sequence"/>
</dbReference>
<organism evidence="1 2">
    <name type="scientific">Sclerotinia nivalis</name>
    <dbReference type="NCBI Taxonomy" id="352851"/>
    <lineage>
        <taxon>Eukaryota</taxon>
        <taxon>Fungi</taxon>
        <taxon>Dikarya</taxon>
        <taxon>Ascomycota</taxon>
        <taxon>Pezizomycotina</taxon>
        <taxon>Leotiomycetes</taxon>
        <taxon>Helotiales</taxon>
        <taxon>Sclerotiniaceae</taxon>
        <taxon>Sclerotinia</taxon>
    </lineage>
</organism>
<sequence length="84" mass="9529">MNFLGSLFNSLRRAIATLFSDNFVNDRSSPSAFPTLRPNAPIISEQAENAVRRSPRRKDSQIIAAPNDEQIHFSHRTNLFRIGM</sequence>
<name>A0A9X0DQL8_9HELO</name>
<proteinExistence type="predicted"/>
<accession>A0A9X0DQL8</accession>
<comment type="caution">
    <text evidence="1">The sequence shown here is derived from an EMBL/GenBank/DDBJ whole genome shotgun (WGS) entry which is preliminary data.</text>
</comment>